<dbReference type="EnsemblMetazoa" id="XM_026443621">
    <property type="protein sequence ID" value="XP_026299406"/>
    <property type="gene ID" value="LOC113219068"/>
</dbReference>
<dbReference type="OrthoDB" id="10284768at2759"/>
<dbReference type="AlphaFoldDB" id="A0A7M7MQB9"/>
<sequence length="130" mass="15228">MHRTKDVRKQKTDMAHGTVQFAAIVNSFPSHYFNQPCLHEYVEYMFEILNKYDIPSNQFFENYLFDSFQTTYITTLTDMYLERIIIKKVSDMIPATSGHAMTDDTARTNKQVYLPSGTPRRLFGVLSIQR</sequence>
<accession>A0A8B8H5X5</accession>
<protein>
    <submittedName>
        <fullName evidence="3">Uncharacterized protein LOC113219068</fullName>
    </submittedName>
</protein>
<evidence type="ECO:0000313" key="1">
    <source>
        <dbReference type="EnsemblMetazoa" id="XP_026299406"/>
    </source>
</evidence>
<name>A0A7M7MQB9_APIME</name>
<dbReference type="KEGG" id="ame:113219068"/>
<organism evidence="1">
    <name type="scientific">Apis mellifera</name>
    <name type="common">Honeybee</name>
    <dbReference type="NCBI Taxonomy" id="7460"/>
    <lineage>
        <taxon>Eukaryota</taxon>
        <taxon>Metazoa</taxon>
        <taxon>Ecdysozoa</taxon>
        <taxon>Arthropoda</taxon>
        <taxon>Hexapoda</taxon>
        <taxon>Insecta</taxon>
        <taxon>Pterygota</taxon>
        <taxon>Neoptera</taxon>
        <taxon>Endopterygota</taxon>
        <taxon>Hymenoptera</taxon>
        <taxon>Apocrita</taxon>
        <taxon>Aculeata</taxon>
        <taxon>Apoidea</taxon>
        <taxon>Anthophila</taxon>
        <taxon>Apidae</taxon>
        <taxon>Apis</taxon>
    </lineage>
</organism>
<gene>
    <name evidence="3" type="primary">LOC113219068</name>
</gene>
<accession>A0A7M7MQB9</accession>
<dbReference type="Proteomes" id="UP000005203">
    <property type="component" value="Linkage group LG11"/>
</dbReference>
<evidence type="ECO:0000313" key="2">
    <source>
        <dbReference type="Proteomes" id="UP000005203"/>
    </source>
</evidence>
<dbReference type="RefSeq" id="XP_026299406.1">
    <property type="nucleotide sequence ID" value="XM_026443621.1"/>
</dbReference>
<proteinExistence type="predicted"/>
<evidence type="ECO:0000313" key="3">
    <source>
        <dbReference type="RefSeq" id="XP_026299406.1"/>
    </source>
</evidence>
<reference evidence="1" key="1">
    <citation type="submission" date="2021-01" db="UniProtKB">
        <authorList>
            <consortium name="EnsemblMetazoa"/>
        </authorList>
    </citation>
    <scope>IDENTIFICATION</scope>
    <source>
        <strain evidence="1">DH4</strain>
    </source>
</reference>
<reference evidence="3" key="2">
    <citation type="submission" date="2025-04" db="UniProtKB">
        <authorList>
            <consortium name="RefSeq"/>
        </authorList>
    </citation>
    <scope>IDENTIFICATION</scope>
    <source>
        <strain evidence="3">DH4</strain>
        <tissue evidence="3">Whole body</tissue>
    </source>
</reference>
<dbReference type="GeneID" id="113219068"/>
<keyword evidence="2" id="KW-1185">Reference proteome</keyword>